<sequence precursor="true">MSISKFARLIAAPFVACLLVLPFAGCGVETEPLGVESNDDPAALEEPEYVAGEKEMMRGN</sequence>
<evidence type="ECO:0000313" key="2">
    <source>
        <dbReference type="EMBL" id="QDS92868.1"/>
    </source>
</evidence>
<dbReference type="AlphaFoldDB" id="A0A517MDA8"/>
<evidence type="ECO:0000256" key="1">
    <source>
        <dbReference type="SAM" id="SignalP"/>
    </source>
</evidence>
<evidence type="ECO:0008006" key="4">
    <source>
        <dbReference type="Google" id="ProtNLM"/>
    </source>
</evidence>
<proteinExistence type="predicted"/>
<evidence type="ECO:0000313" key="3">
    <source>
        <dbReference type="Proteomes" id="UP000320672"/>
    </source>
</evidence>
<name>A0A517MDA8_9BACT</name>
<feature type="signal peptide" evidence="1">
    <location>
        <begin position="1"/>
        <end position="24"/>
    </location>
</feature>
<protein>
    <recommendedName>
        <fullName evidence="4">Secreted protein</fullName>
    </recommendedName>
</protein>
<organism evidence="2 3">
    <name type="scientific">Roseimaritima multifibrata</name>
    <dbReference type="NCBI Taxonomy" id="1930274"/>
    <lineage>
        <taxon>Bacteria</taxon>
        <taxon>Pseudomonadati</taxon>
        <taxon>Planctomycetota</taxon>
        <taxon>Planctomycetia</taxon>
        <taxon>Pirellulales</taxon>
        <taxon>Pirellulaceae</taxon>
        <taxon>Roseimaritima</taxon>
    </lineage>
</organism>
<dbReference type="KEGG" id="rml:FF011L_16220"/>
<reference evidence="2 3" key="1">
    <citation type="submission" date="2019-02" db="EMBL/GenBank/DDBJ databases">
        <title>Deep-cultivation of Planctomycetes and their phenomic and genomic characterization uncovers novel biology.</title>
        <authorList>
            <person name="Wiegand S."/>
            <person name="Jogler M."/>
            <person name="Boedeker C."/>
            <person name="Pinto D."/>
            <person name="Vollmers J."/>
            <person name="Rivas-Marin E."/>
            <person name="Kohn T."/>
            <person name="Peeters S.H."/>
            <person name="Heuer A."/>
            <person name="Rast P."/>
            <person name="Oberbeckmann S."/>
            <person name="Bunk B."/>
            <person name="Jeske O."/>
            <person name="Meyerdierks A."/>
            <person name="Storesund J.E."/>
            <person name="Kallscheuer N."/>
            <person name="Luecker S."/>
            <person name="Lage O.M."/>
            <person name="Pohl T."/>
            <person name="Merkel B.J."/>
            <person name="Hornburger P."/>
            <person name="Mueller R.-W."/>
            <person name="Bruemmer F."/>
            <person name="Labrenz M."/>
            <person name="Spormann A.M."/>
            <person name="Op den Camp H."/>
            <person name="Overmann J."/>
            <person name="Amann R."/>
            <person name="Jetten M.S.M."/>
            <person name="Mascher T."/>
            <person name="Medema M.H."/>
            <person name="Devos D.P."/>
            <person name="Kaster A.-K."/>
            <person name="Ovreas L."/>
            <person name="Rohde M."/>
            <person name="Galperin M.Y."/>
            <person name="Jogler C."/>
        </authorList>
    </citation>
    <scope>NUCLEOTIDE SEQUENCE [LARGE SCALE GENOMIC DNA]</scope>
    <source>
        <strain evidence="2 3">FF011L</strain>
    </source>
</reference>
<keyword evidence="1" id="KW-0732">Signal</keyword>
<dbReference type="Proteomes" id="UP000320672">
    <property type="component" value="Chromosome"/>
</dbReference>
<gene>
    <name evidence="2" type="ORF">FF011L_16220</name>
</gene>
<dbReference type="EMBL" id="CP036262">
    <property type="protein sequence ID" value="QDS92868.1"/>
    <property type="molecule type" value="Genomic_DNA"/>
</dbReference>
<feature type="chain" id="PRO_5021922404" description="Secreted protein" evidence="1">
    <location>
        <begin position="25"/>
        <end position="60"/>
    </location>
</feature>
<dbReference type="RefSeq" id="WP_145351056.1">
    <property type="nucleotide sequence ID" value="NZ_CP036262.1"/>
</dbReference>
<keyword evidence="3" id="KW-1185">Reference proteome</keyword>
<accession>A0A517MDA8</accession>